<accession>K2S4S1</accession>
<dbReference type="eggNOG" id="ENOG502SZK6">
    <property type="taxonomic scope" value="Eukaryota"/>
</dbReference>
<comment type="caution">
    <text evidence="1">The sequence shown here is derived from an EMBL/GenBank/DDBJ whole genome shotgun (WGS) entry which is preliminary data.</text>
</comment>
<dbReference type="Proteomes" id="UP000007129">
    <property type="component" value="Unassembled WGS sequence"/>
</dbReference>
<proteinExistence type="predicted"/>
<dbReference type="OrthoDB" id="3787063at2759"/>
<sequence>MAPSDAFSTVANAFSVVGLADVVFKYGREVVETLVKIHNAPKQIEVLIGEIKYVEDHVARVRIFISDLAQSALAKTNQDVILVIEALLFRCQQEFIVIHKSAHDATISSANGWLTRFGKKAKWVWEEQDIALSCRRLGKMRTELDSALTLAGRRTDIEVYEEITKARADITQMSAKSSKELDDLGTTIEHEAEAVAQKIHALTRDTVVSLDGIRSVALDTQRVACSSAAGIEKKVEAAIKKSTKQNLALRNHYDAGNGALRRDLKAVSKEYTSSTKKMARKQNAATAKILAKLGEVHSDVATLSLTRSSRECFTFEGTNLESAALPLMLLHSELVNALPILKSEGKVQVSQSEASWVEHQFETVLAASHEASARAARARAAGGTAPGQLSRRQQNVNDPVFRHIQGSYTLRGPGRQQKLIHYTLRQQTPMGILTFIVSRSMGPSIPGNAELHSINISFCPSIPFGRSGICVTFAASQSQNRPSVLPSLRAWNTIPLDSPAFKAAATNDTQALRLLFETGAASPFDRTPDGYSLAAQAFSSRSCDIFELLLQQGAGISELESAYEQIWLPGHSSTEGGWMSLARLCSTLISRREDIFNYFDYTSIIIRLGQDLISLLEDSSANDCILSSMKSFLTLGAELEFSEIAKESYIYFPALLQLAYRRPHRISIRELYRSLDMNPEAILMHIGGSWAGKHLSFALFVFAKYICNVPTEFLISSLVELTELGSPVNLADIWQKTPTDYASAKTEFLCIWKAAVQKAGYELAEVHCSDGTTLAQLWQDFLAHPRRIPNTRALLKACELDQLGEVAEIFLEDSSLLREAWVEGLELDALILLDTADLRAGWHCS</sequence>
<dbReference type="AlphaFoldDB" id="K2S4S1"/>
<evidence type="ECO:0000313" key="1">
    <source>
        <dbReference type="EMBL" id="EKG11730.1"/>
    </source>
</evidence>
<name>K2S4S1_MACPH</name>
<organism evidence="1 2">
    <name type="scientific">Macrophomina phaseolina (strain MS6)</name>
    <name type="common">Charcoal rot fungus</name>
    <dbReference type="NCBI Taxonomy" id="1126212"/>
    <lineage>
        <taxon>Eukaryota</taxon>
        <taxon>Fungi</taxon>
        <taxon>Dikarya</taxon>
        <taxon>Ascomycota</taxon>
        <taxon>Pezizomycotina</taxon>
        <taxon>Dothideomycetes</taxon>
        <taxon>Dothideomycetes incertae sedis</taxon>
        <taxon>Botryosphaeriales</taxon>
        <taxon>Botryosphaeriaceae</taxon>
        <taxon>Macrophomina</taxon>
    </lineage>
</organism>
<dbReference type="EMBL" id="AHHD01000467">
    <property type="protein sequence ID" value="EKG11730.1"/>
    <property type="molecule type" value="Genomic_DNA"/>
</dbReference>
<dbReference type="VEuPathDB" id="FungiDB:MPH_11223"/>
<reference evidence="1 2" key="1">
    <citation type="journal article" date="2012" name="BMC Genomics">
        <title>Tools to kill: Genome of one of the most destructive plant pathogenic fungi Macrophomina phaseolina.</title>
        <authorList>
            <person name="Islam M.S."/>
            <person name="Haque M.S."/>
            <person name="Islam M.M."/>
            <person name="Emdad E.M."/>
            <person name="Halim A."/>
            <person name="Hossen Q.M.M."/>
            <person name="Hossain M.Z."/>
            <person name="Ahmed B."/>
            <person name="Rahim S."/>
            <person name="Rahman M.S."/>
            <person name="Alam M.M."/>
            <person name="Hou S."/>
            <person name="Wan X."/>
            <person name="Saito J.A."/>
            <person name="Alam M."/>
        </authorList>
    </citation>
    <scope>NUCLEOTIDE SEQUENCE [LARGE SCALE GENOMIC DNA]</scope>
    <source>
        <strain evidence="1 2">MS6</strain>
    </source>
</reference>
<protein>
    <submittedName>
        <fullName evidence="1">Uncharacterized protein</fullName>
    </submittedName>
</protein>
<dbReference type="HOGENOM" id="CLU_337087_0_0_1"/>
<dbReference type="InParanoid" id="K2S4S1"/>
<evidence type="ECO:0000313" key="2">
    <source>
        <dbReference type="Proteomes" id="UP000007129"/>
    </source>
</evidence>
<gene>
    <name evidence="1" type="ORF">MPH_11223</name>
</gene>